<dbReference type="Gene3D" id="3.90.1640.10">
    <property type="entry name" value="inorganic pyrophosphatase (n-terminal core)"/>
    <property type="match status" value="1"/>
</dbReference>
<feature type="domain" description="DDH" evidence="1">
    <location>
        <begin position="22"/>
        <end position="169"/>
    </location>
</feature>
<name>A0A381SKS6_9ZZZZ</name>
<feature type="domain" description="DHHA1" evidence="2">
    <location>
        <begin position="244"/>
        <end position="319"/>
    </location>
</feature>
<proteinExistence type="predicted"/>
<dbReference type="PANTHER" id="PTHR47618:SF1">
    <property type="entry name" value="BIFUNCTIONAL OLIGORIBONUCLEASE AND PAP PHOSPHATASE NRNA"/>
    <property type="match status" value="1"/>
</dbReference>
<evidence type="ECO:0000313" key="3">
    <source>
        <dbReference type="EMBL" id="SVA02937.1"/>
    </source>
</evidence>
<dbReference type="InterPro" id="IPR003156">
    <property type="entry name" value="DHHA1_dom"/>
</dbReference>
<dbReference type="SUPFAM" id="SSF64182">
    <property type="entry name" value="DHH phosphoesterases"/>
    <property type="match status" value="1"/>
</dbReference>
<protein>
    <recommendedName>
        <fullName evidence="4">DHHA1 domain-containing protein</fullName>
    </recommendedName>
</protein>
<dbReference type="Pfam" id="PF02272">
    <property type="entry name" value="DHHA1"/>
    <property type="match status" value="1"/>
</dbReference>
<gene>
    <name evidence="3" type="ORF">METZ01_LOCUS55791</name>
</gene>
<evidence type="ECO:0000259" key="2">
    <source>
        <dbReference type="Pfam" id="PF02272"/>
    </source>
</evidence>
<sequence>MNFNNTPIDWDQVHGVIEEASRIMLTTHENPDGDGLGSQCGLYHHLNEINKEVRIINYSPLPVEYEYLNVDTIFESYHGSEHDDWMESVDLVIIFDVGDFVRIRTIVDAIEKYSLKTMNMDHHPHPDDHPFTYNLVDLSAAATGCMVYDYLQVARDKPIVKKSLEGIYTAVMTDTGCFRYSNTNNKCHEIAIECLNIGVETHTIYQRVYENSTISRMELMGEFLSNLNYELEGCLAWFVITQDMMNRANATKADVEGFSDMVRTISGVEVALMIFEQNQSSCRINFRSKGKYSVNDIAKSLGGGGHAFAAGAIVSGSLSDVKQMAVQASISSINSKMDGSSE</sequence>
<dbReference type="InterPro" id="IPR038763">
    <property type="entry name" value="DHH_sf"/>
</dbReference>
<dbReference type="GO" id="GO:0003676">
    <property type="term" value="F:nucleic acid binding"/>
    <property type="evidence" value="ECO:0007669"/>
    <property type="project" value="InterPro"/>
</dbReference>
<evidence type="ECO:0008006" key="4">
    <source>
        <dbReference type="Google" id="ProtNLM"/>
    </source>
</evidence>
<dbReference type="Gene3D" id="3.10.310.30">
    <property type="match status" value="1"/>
</dbReference>
<dbReference type="EMBL" id="UINC01003057">
    <property type="protein sequence ID" value="SVA02937.1"/>
    <property type="molecule type" value="Genomic_DNA"/>
</dbReference>
<evidence type="ECO:0000259" key="1">
    <source>
        <dbReference type="Pfam" id="PF01368"/>
    </source>
</evidence>
<organism evidence="3">
    <name type="scientific">marine metagenome</name>
    <dbReference type="NCBI Taxonomy" id="408172"/>
    <lineage>
        <taxon>unclassified sequences</taxon>
        <taxon>metagenomes</taxon>
        <taxon>ecological metagenomes</taxon>
    </lineage>
</organism>
<dbReference type="AlphaFoldDB" id="A0A381SKS6"/>
<dbReference type="InterPro" id="IPR051319">
    <property type="entry name" value="Oligoribo/pAp-PDE_c-di-AMP_PDE"/>
</dbReference>
<dbReference type="InterPro" id="IPR001667">
    <property type="entry name" value="DDH_dom"/>
</dbReference>
<dbReference type="PANTHER" id="PTHR47618">
    <property type="entry name" value="BIFUNCTIONAL OLIGORIBONUCLEASE AND PAP PHOSPHATASE NRNA"/>
    <property type="match status" value="1"/>
</dbReference>
<dbReference type="Pfam" id="PF01368">
    <property type="entry name" value="DHH"/>
    <property type="match status" value="1"/>
</dbReference>
<reference evidence="3" key="1">
    <citation type="submission" date="2018-05" db="EMBL/GenBank/DDBJ databases">
        <authorList>
            <person name="Lanie J.A."/>
            <person name="Ng W.-L."/>
            <person name="Kazmierczak K.M."/>
            <person name="Andrzejewski T.M."/>
            <person name="Davidsen T.M."/>
            <person name="Wayne K.J."/>
            <person name="Tettelin H."/>
            <person name="Glass J.I."/>
            <person name="Rusch D."/>
            <person name="Podicherti R."/>
            <person name="Tsui H.-C.T."/>
            <person name="Winkler M.E."/>
        </authorList>
    </citation>
    <scope>NUCLEOTIDE SEQUENCE</scope>
</reference>
<accession>A0A381SKS6</accession>